<dbReference type="GO" id="GO:0030833">
    <property type="term" value="P:regulation of actin filament polymerization"/>
    <property type="evidence" value="ECO:0007669"/>
    <property type="project" value="TreeGrafter"/>
</dbReference>
<protein>
    <recommendedName>
        <fullName evidence="6">ADF-H domain-containing protein</fullName>
    </recommendedName>
</protein>
<evidence type="ECO:0000259" key="3">
    <source>
        <dbReference type="PROSITE" id="PS51263"/>
    </source>
</evidence>
<dbReference type="SUPFAM" id="SSF50729">
    <property type="entry name" value="PH domain-like"/>
    <property type="match status" value="1"/>
</dbReference>
<feature type="domain" description="ADF-H" evidence="3">
    <location>
        <begin position="2"/>
        <end position="131"/>
    </location>
</feature>
<dbReference type="PANTHER" id="PTHR10829">
    <property type="entry name" value="CORTACTIN AND DREBRIN"/>
    <property type="match status" value="1"/>
</dbReference>
<evidence type="ECO:0000256" key="1">
    <source>
        <dbReference type="SAM" id="MobiDB-lite"/>
    </source>
</evidence>
<dbReference type="SUPFAM" id="SSF55753">
    <property type="entry name" value="Actin depolymerizing proteins"/>
    <property type="match status" value="1"/>
</dbReference>
<reference evidence="4 5" key="1">
    <citation type="journal article" date="2017" name="Mycologia">
        <title>Bifiguratus adelaidae, gen. et sp. nov., a new member of Mucoromycotina in endophytic and soil-dwelling habitats.</title>
        <authorList>
            <person name="Torres-Cruz T.J."/>
            <person name="Billingsley Tobias T.L."/>
            <person name="Almatruk M."/>
            <person name="Hesse C."/>
            <person name="Kuske C.R."/>
            <person name="Desiro A."/>
            <person name="Benucci G.M."/>
            <person name="Bonito G."/>
            <person name="Stajich J.E."/>
            <person name="Dunlap C."/>
            <person name="Arnold A.E."/>
            <person name="Porras-Alfaro A."/>
        </authorList>
    </citation>
    <scope>NUCLEOTIDE SEQUENCE [LARGE SCALE GENOMIC DNA]</scope>
    <source>
        <strain evidence="4 5">AZ0501</strain>
    </source>
</reference>
<dbReference type="InterPro" id="IPR011993">
    <property type="entry name" value="PH-like_dom_sf"/>
</dbReference>
<name>A0A261Y2T5_9FUNG</name>
<dbReference type="GO" id="GO:0051015">
    <property type="term" value="F:actin filament binding"/>
    <property type="evidence" value="ECO:0007669"/>
    <property type="project" value="TreeGrafter"/>
</dbReference>
<dbReference type="AlphaFoldDB" id="A0A261Y2T5"/>
<evidence type="ECO:0000313" key="4">
    <source>
        <dbReference type="EMBL" id="OZJ04937.1"/>
    </source>
</evidence>
<comment type="caution">
    <text evidence="4">The sequence shown here is derived from an EMBL/GenBank/DDBJ whole genome shotgun (WGS) entry which is preliminary data.</text>
</comment>
<sequence>MSCDLSDSRIAQAYEAIKSGSEIDWMLLGYNDTRDVISLYEAGSGGLDALRQRLGDEVLYALVRFEGRYLFINYVSNSVSGVRRARALVHGRAVGALFDVKKVTVANNTTAQINFTSPRELTATNLRQRLFQLGDVLSPAERDRTLGRPLTTESPNSHRTSIMSMVQNIEQPEEVLARRDRVEINRSKEEAERLQAEWKAREEYERKLRAERRRHPESGVTDLHIASAKNSSVGARWENGHYASSEEMNSPTDMIDTTVDQHQLVIARQQEAEKIRQEQEELARLEAEESKRQAEEIERREKEQREREAREAEEERQRQLEEQRQAELHRQQEEAMERERQAQIEREKAERAAREALERQRKLEEEEAERRRIQEEMERKRQAEIERRQREEAERETRRIEQERQEAVAKAEAIRQEKERRVAEEQRIKAEAERARQDKLNILSQLDEDSQEVLMSGHLSIQGGGSPFWKRRAFACLPSGLYLYPSELAQNPTTAIPLKNNIAHVQESHLDTLIPNSFQIILKDNKQYTIFCDSKREEQQLFELINHL</sequence>
<dbReference type="CDD" id="cd00821">
    <property type="entry name" value="PH"/>
    <property type="match status" value="1"/>
</dbReference>
<feature type="region of interest" description="Disordered" evidence="1">
    <location>
        <begin position="279"/>
        <end position="405"/>
    </location>
</feature>
<dbReference type="OrthoDB" id="2123378at2759"/>
<evidence type="ECO:0008006" key="6">
    <source>
        <dbReference type="Google" id="ProtNLM"/>
    </source>
</evidence>
<dbReference type="InterPro" id="IPR001849">
    <property type="entry name" value="PH_domain"/>
</dbReference>
<dbReference type="PROSITE" id="PS50003">
    <property type="entry name" value="PH_DOMAIN"/>
    <property type="match status" value="1"/>
</dbReference>
<dbReference type="Proteomes" id="UP000242875">
    <property type="component" value="Unassembled WGS sequence"/>
</dbReference>
<feature type="domain" description="PH" evidence="2">
    <location>
        <begin position="452"/>
        <end position="548"/>
    </location>
</feature>
<dbReference type="PROSITE" id="PS51263">
    <property type="entry name" value="ADF_H"/>
    <property type="match status" value="1"/>
</dbReference>
<dbReference type="Gene3D" id="2.30.29.30">
    <property type="entry name" value="Pleckstrin-homology domain (PH domain)/Phosphotyrosine-binding domain (PTB)"/>
    <property type="match status" value="1"/>
</dbReference>
<dbReference type="InterPro" id="IPR002108">
    <property type="entry name" value="ADF-H"/>
</dbReference>
<evidence type="ECO:0000313" key="5">
    <source>
        <dbReference type="Proteomes" id="UP000242875"/>
    </source>
</evidence>
<gene>
    <name evidence="4" type="ORF">BZG36_02646</name>
</gene>
<dbReference type="EMBL" id="MVBO01000026">
    <property type="protein sequence ID" value="OZJ04937.1"/>
    <property type="molecule type" value="Genomic_DNA"/>
</dbReference>
<accession>A0A261Y2T5</accession>
<dbReference type="Pfam" id="PF00241">
    <property type="entry name" value="Cofilin_ADF"/>
    <property type="match status" value="1"/>
</dbReference>
<dbReference type="GO" id="GO:0030864">
    <property type="term" value="C:cortical actin cytoskeleton"/>
    <property type="evidence" value="ECO:0007669"/>
    <property type="project" value="TreeGrafter"/>
</dbReference>
<evidence type="ECO:0000259" key="2">
    <source>
        <dbReference type="PROSITE" id="PS50003"/>
    </source>
</evidence>
<dbReference type="Gene3D" id="3.40.20.10">
    <property type="entry name" value="Severin"/>
    <property type="match status" value="1"/>
</dbReference>
<dbReference type="GO" id="GO:0005884">
    <property type="term" value="C:actin filament"/>
    <property type="evidence" value="ECO:0007669"/>
    <property type="project" value="TreeGrafter"/>
</dbReference>
<keyword evidence="5" id="KW-1185">Reference proteome</keyword>
<organism evidence="4 5">
    <name type="scientific">Bifiguratus adelaidae</name>
    <dbReference type="NCBI Taxonomy" id="1938954"/>
    <lineage>
        <taxon>Eukaryota</taxon>
        <taxon>Fungi</taxon>
        <taxon>Fungi incertae sedis</taxon>
        <taxon>Mucoromycota</taxon>
        <taxon>Mucoromycotina</taxon>
        <taxon>Endogonomycetes</taxon>
        <taxon>Endogonales</taxon>
        <taxon>Endogonales incertae sedis</taxon>
        <taxon>Bifiguratus</taxon>
    </lineage>
</organism>
<dbReference type="PANTHER" id="PTHR10829:SF25">
    <property type="entry name" value="DREBRIN-LIKE PROTEIN"/>
    <property type="match status" value="1"/>
</dbReference>
<dbReference type="InterPro" id="IPR029006">
    <property type="entry name" value="ADF-H/Gelsolin-like_dom_sf"/>
</dbReference>
<proteinExistence type="predicted"/>